<evidence type="ECO:0000313" key="1">
    <source>
        <dbReference type="EMBL" id="KAH6936935.1"/>
    </source>
</evidence>
<organism evidence="1 2">
    <name type="scientific">Hyalomma asiaticum</name>
    <name type="common">Tick</name>
    <dbReference type="NCBI Taxonomy" id="266040"/>
    <lineage>
        <taxon>Eukaryota</taxon>
        <taxon>Metazoa</taxon>
        <taxon>Ecdysozoa</taxon>
        <taxon>Arthropoda</taxon>
        <taxon>Chelicerata</taxon>
        <taxon>Arachnida</taxon>
        <taxon>Acari</taxon>
        <taxon>Parasitiformes</taxon>
        <taxon>Ixodida</taxon>
        <taxon>Ixodoidea</taxon>
        <taxon>Ixodidae</taxon>
        <taxon>Hyalomminae</taxon>
        <taxon>Hyalomma</taxon>
    </lineage>
</organism>
<reference evidence="1" key="1">
    <citation type="submission" date="2020-05" db="EMBL/GenBank/DDBJ databases">
        <title>Large-scale comparative analyses of tick genomes elucidate their genetic diversity and vector capacities.</title>
        <authorList>
            <person name="Jia N."/>
            <person name="Wang J."/>
            <person name="Shi W."/>
            <person name="Du L."/>
            <person name="Sun Y."/>
            <person name="Zhan W."/>
            <person name="Jiang J."/>
            <person name="Wang Q."/>
            <person name="Zhang B."/>
            <person name="Ji P."/>
            <person name="Sakyi L.B."/>
            <person name="Cui X."/>
            <person name="Yuan T."/>
            <person name="Jiang B."/>
            <person name="Yang W."/>
            <person name="Lam T.T.-Y."/>
            <person name="Chang Q."/>
            <person name="Ding S."/>
            <person name="Wang X."/>
            <person name="Zhu J."/>
            <person name="Ruan X."/>
            <person name="Zhao L."/>
            <person name="Wei J."/>
            <person name="Que T."/>
            <person name="Du C."/>
            <person name="Cheng J."/>
            <person name="Dai P."/>
            <person name="Han X."/>
            <person name="Huang E."/>
            <person name="Gao Y."/>
            <person name="Liu J."/>
            <person name="Shao H."/>
            <person name="Ye R."/>
            <person name="Li L."/>
            <person name="Wei W."/>
            <person name="Wang X."/>
            <person name="Wang C."/>
            <person name="Yang T."/>
            <person name="Huo Q."/>
            <person name="Li W."/>
            <person name="Guo W."/>
            <person name="Chen H."/>
            <person name="Zhou L."/>
            <person name="Ni X."/>
            <person name="Tian J."/>
            <person name="Zhou Y."/>
            <person name="Sheng Y."/>
            <person name="Liu T."/>
            <person name="Pan Y."/>
            <person name="Xia L."/>
            <person name="Li J."/>
            <person name="Zhao F."/>
            <person name="Cao W."/>
        </authorList>
    </citation>
    <scope>NUCLEOTIDE SEQUENCE</scope>
    <source>
        <strain evidence="1">Hyas-2018</strain>
    </source>
</reference>
<evidence type="ECO:0000313" key="2">
    <source>
        <dbReference type="Proteomes" id="UP000821845"/>
    </source>
</evidence>
<comment type="caution">
    <text evidence="1">The sequence shown here is derived from an EMBL/GenBank/DDBJ whole genome shotgun (WGS) entry which is preliminary data.</text>
</comment>
<protein>
    <submittedName>
        <fullName evidence="1">Uncharacterized protein</fullName>
    </submittedName>
</protein>
<gene>
    <name evidence="1" type="ORF">HPB50_024154</name>
</gene>
<sequence>MSFAFSVQGREWARGGDVKHAAVAALFPVAASVRLHLPESPDRVASSRTRETCHRAVCRSPPYRDRPALLDAERRNSPGSVYVLLRAADVAAAYLSHRRDDQRGSAGARPEGDEQCGRGCGPNLLACQEPALVSSR</sequence>
<dbReference type="EMBL" id="CM023483">
    <property type="protein sequence ID" value="KAH6936935.1"/>
    <property type="molecule type" value="Genomic_DNA"/>
</dbReference>
<proteinExistence type="predicted"/>
<accession>A0ACB7SQQ4</accession>
<dbReference type="Proteomes" id="UP000821845">
    <property type="component" value="Chromosome 3"/>
</dbReference>
<name>A0ACB7SQQ4_HYAAI</name>
<keyword evidence="2" id="KW-1185">Reference proteome</keyword>